<proteinExistence type="predicted"/>
<dbReference type="WBParaSite" id="ACRNAN_scaffold1513.g12079.t1">
    <property type="protein sequence ID" value="ACRNAN_scaffold1513.g12079.t1"/>
    <property type="gene ID" value="ACRNAN_scaffold1513.g12079"/>
</dbReference>
<organism evidence="2 3">
    <name type="scientific">Acrobeloides nanus</name>
    <dbReference type="NCBI Taxonomy" id="290746"/>
    <lineage>
        <taxon>Eukaryota</taxon>
        <taxon>Metazoa</taxon>
        <taxon>Ecdysozoa</taxon>
        <taxon>Nematoda</taxon>
        <taxon>Chromadorea</taxon>
        <taxon>Rhabditida</taxon>
        <taxon>Tylenchina</taxon>
        <taxon>Cephalobomorpha</taxon>
        <taxon>Cephaloboidea</taxon>
        <taxon>Cephalobidae</taxon>
        <taxon>Acrobeloides</taxon>
    </lineage>
</organism>
<reference evidence="3" key="1">
    <citation type="submission" date="2022-11" db="UniProtKB">
        <authorList>
            <consortium name="WormBaseParasite"/>
        </authorList>
    </citation>
    <scope>IDENTIFICATION</scope>
</reference>
<sequence length="226" mass="26382">MYFRALSRVFARHLTVSGPIRLRNPCPNFLSVGSSAIGNGHFRLFTSQIQENGPREILGENSVIFDDQSNKKVENLESETPALRDARYLLFHRSLFHGKSHVKLLLYKYPKKYGPRVRIQTENGYLLFDIEQITELFKRLENAKERTKFFESYKVNGRRFLLRDSGKKRVEIKIVKPDKKTQKVVTPSIVIRIIQIPTLKENLEAILDEYEKLKNEEKEDKENLSG</sequence>
<dbReference type="AlphaFoldDB" id="A0A914CY27"/>
<accession>A0A914CY27</accession>
<keyword evidence="1" id="KW-0175">Coiled coil</keyword>
<evidence type="ECO:0000313" key="3">
    <source>
        <dbReference type="WBParaSite" id="ACRNAN_scaffold1513.g12079.t1"/>
    </source>
</evidence>
<evidence type="ECO:0000313" key="2">
    <source>
        <dbReference type="Proteomes" id="UP000887540"/>
    </source>
</evidence>
<dbReference type="Proteomes" id="UP000887540">
    <property type="component" value="Unplaced"/>
</dbReference>
<keyword evidence="2" id="KW-1185">Reference proteome</keyword>
<protein>
    <submittedName>
        <fullName evidence="3">Uncharacterized protein</fullName>
    </submittedName>
</protein>
<feature type="coiled-coil region" evidence="1">
    <location>
        <begin position="196"/>
        <end position="223"/>
    </location>
</feature>
<evidence type="ECO:0000256" key="1">
    <source>
        <dbReference type="SAM" id="Coils"/>
    </source>
</evidence>
<name>A0A914CY27_9BILA</name>